<dbReference type="OrthoDB" id="311633at2759"/>
<accession>A0A2A9M6I1</accession>
<gene>
    <name evidence="12" type="ORF">BESB_077760</name>
</gene>
<comment type="cofactor">
    <cofactor evidence="1 9">
        <name>[4Fe-4S] cluster</name>
        <dbReference type="ChEBI" id="CHEBI:49883"/>
    </cofactor>
</comment>
<dbReference type="VEuPathDB" id="ToxoDB:BESB_077760"/>
<dbReference type="GO" id="GO:0009055">
    <property type="term" value="F:electron transfer activity"/>
    <property type="evidence" value="ECO:0007669"/>
    <property type="project" value="UniProtKB-UniRule"/>
</dbReference>
<dbReference type="Proteomes" id="UP000224006">
    <property type="component" value="Chromosome VII"/>
</dbReference>
<dbReference type="PANTHER" id="PTHR13273">
    <property type="entry name" value="ANAMORSIN"/>
    <property type="match status" value="1"/>
</dbReference>
<evidence type="ECO:0000259" key="11">
    <source>
        <dbReference type="Pfam" id="PF05093"/>
    </source>
</evidence>
<comment type="function">
    <text evidence="9">Component of the cytosolic iron-sulfur (Fe-S) protein assembly (CIA) machinery. Required for the maturation of extramitochondrial Fe-S proteins. Part of an electron transfer chain functioning in an early step of cytosolic Fe-S biogenesis, facilitating the de novo assembly of a [4Fe-4S] cluster on the cytosolic Fe-S scaffold complex. Electrons are transferred from NADPH via a FAD- and FMN-containing diflavin oxidoreductase. Together with the diflavin oxidoreductase, also required for the assembly of the diferric tyrosyl radical cofactor of ribonucleotide reductase (RNR), probably by providing electrons for reduction during radical cofactor maturation in the catalytic small subunit.</text>
</comment>
<keyword evidence="8 9" id="KW-0496">Mitochondrion</keyword>
<evidence type="ECO:0000256" key="8">
    <source>
        <dbReference type="ARBA" id="ARBA00023128"/>
    </source>
</evidence>
<comment type="domain">
    <text evidence="9">The C-terminal domain binds 2 Fe-S clusters but is otherwise mostly in an intrinsically disordered conformation.</text>
</comment>
<dbReference type="InterPro" id="IPR007785">
    <property type="entry name" value="Anamorsin"/>
</dbReference>
<comment type="subcellular location">
    <subcellularLocation>
        <location evidence="9">Cytoplasm</location>
    </subcellularLocation>
    <subcellularLocation>
        <location evidence="9">Mitochondrion intermembrane space</location>
    </subcellularLocation>
</comment>
<evidence type="ECO:0000313" key="12">
    <source>
        <dbReference type="EMBL" id="PFH33559.1"/>
    </source>
</evidence>
<organism evidence="12 13">
    <name type="scientific">Besnoitia besnoiti</name>
    <name type="common">Apicomplexan protozoan</name>
    <dbReference type="NCBI Taxonomy" id="94643"/>
    <lineage>
        <taxon>Eukaryota</taxon>
        <taxon>Sar</taxon>
        <taxon>Alveolata</taxon>
        <taxon>Apicomplexa</taxon>
        <taxon>Conoidasida</taxon>
        <taxon>Coccidia</taxon>
        <taxon>Eucoccidiorida</taxon>
        <taxon>Eimeriorina</taxon>
        <taxon>Sarcocystidae</taxon>
        <taxon>Besnoitia</taxon>
    </lineage>
</organism>
<feature type="binding site" evidence="9">
    <location>
        <position position="252"/>
    </location>
    <ligand>
        <name>[4Fe-4S] cluster</name>
        <dbReference type="ChEBI" id="CHEBI:49883"/>
    </ligand>
</feature>
<comment type="similarity">
    <text evidence="2 9">Belongs to the anamorsin family.</text>
</comment>
<comment type="cofactor">
    <cofactor evidence="9">
        <name>[2Fe-2S] cluster</name>
        <dbReference type="ChEBI" id="CHEBI:190135"/>
    </cofactor>
</comment>
<feature type="domain" description="Anamorsin C-terminal" evidence="11">
    <location>
        <begin position="235"/>
        <end position="268"/>
    </location>
</feature>
<comment type="caution">
    <text evidence="12">The sequence shown here is derived from an EMBL/GenBank/DDBJ whole genome shotgun (WGS) entry which is preliminary data.</text>
</comment>
<dbReference type="GO" id="GO:0051539">
    <property type="term" value="F:4 iron, 4 sulfur cluster binding"/>
    <property type="evidence" value="ECO:0007669"/>
    <property type="project" value="UniProtKB-KW"/>
</dbReference>
<keyword evidence="3 9" id="KW-0004">4Fe-4S</keyword>
<dbReference type="EMBL" id="NWUJ01000008">
    <property type="protein sequence ID" value="PFH33559.1"/>
    <property type="molecule type" value="Genomic_DNA"/>
</dbReference>
<evidence type="ECO:0000256" key="1">
    <source>
        <dbReference type="ARBA" id="ARBA00001966"/>
    </source>
</evidence>
<feature type="binding site" evidence="9">
    <location>
        <position position="249"/>
    </location>
    <ligand>
        <name>[4Fe-4S] cluster</name>
        <dbReference type="ChEBI" id="CHEBI:49883"/>
    </ligand>
</feature>
<dbReference type="InterPro" id="IPR046408">
    <property type="entry name" value="CIAPIN1"/>
</dbReference>
<evidence type="ECO:0000256" key="3">
    <source>
        <dbReference type="ARBA" id="ARBA00022485"/>
    </source>
</evidence>
<feature type="short sequence motif" description="Cx2C motif 1" evidence="9">
    <location>
        <begin position="238"/>
        <end position="241"/>
    </location>
</feature>
<name>A0A2A9M6I1_BESBE</name>
<feature type="binding site" evidence="9">
    <location>
        <position position="238"/>
    </location>
    <ligand>
        <name>[4Fe-4S] cluster</name>
        <dbReference type="ChEBI" id="CHEBI:49883"/>
    </ligand>
</feature>
<proteinExistence type="inferred from homology"/>
<reference evidence="12 13" key="1">
    <citation type="submission" date="2017-09" db="EMBL/GenBank/DDBJ databases">
        <title>Genome sequencing of Besnoitia besnoiti strain Bb-Ger1.</title>
        <authorList>
            <person name="Schares G."/>
            <person name="Venepally P."/>
            <person name="Lorenzi H.A."/>
        </authorList>
    </citation>
    <scope>NUCLEOTIDE SEQUENCE [LARGE SCALE GENOMIC DNA]</scope>
    <source>
        <strain evidence="12 13">Bb-Ger1</strain>
    </source>
</reference>
<evidence type="ECO:0000313" key="13">
    <source>
        <dbReference type="Proteomes" id="UP000224006"/>
    </source>
</evidence>
<keyword evidence="10" id="KW-0732">Signal</keyword>
<dbReference type="GO" id="GO:0046872">
    <property type="term" value="F:metal ion binding"/>
    <property type="evidence" value="ECO:0007669"/>
    <property type="project" value="UniProtKB-KW"/>
</dbReference>
<evidence type="ECO:0000256" key="2">
    <source>
        <dbReference type="ARBA" id="ARBA00008169"/>
    </source>
</evidence>
<feature type="binding site" evidence="9">
    <location>
        <position position="209"/>
    </location>
    <ligand>
        <name>[2Fe-2S] cluster</name>
        <dbReference type="ChEBI" id="CHEBI:190135"/>
    </ligand>
</feature>
<dbReference type="PANTHER" id="PTHR13273:SF14">
    <property type="entry name" value="ANAMORSIN"/>
    <property type="match status" value="1"/>
</dbReference>
<keyword evidence="4 9" id="KW-0963">Cytoplasm</keyword>
<comment type="subunit">
    <text evidence="9">Monomer.</text>
</comment>
<feature type="binding site" evidence="9">
    <location>
        <position position="211"/>
    </location>
    <ligand>
        <name>[2Fe-2S] cluster</name>
        <dbReference type="ChEBI" id="CHEBI:190135"/>
    </ligand>
</feature>
<dbReference type="KEGG" id="bbes:BESB_077760"/>
<dbReference type="GO" id="GO:0051537">
    <property type="term" value="F:2 iron, 2 sulfur cluster binding"/>
    <property type="evidence" value="ECO:0007669"/>
    <property type="project" value="UniProtKB-UniRule"/>
</dbReference>
<dbReference type="RefSeq" id="XP_029217568.1">
    <property type="nucleotide sequence ID" value="XM_029366137.1"/>
</dbReference>
<comment type="caution">
    <text evidence="9">Lacks conserved residue(s) required for the propagation of feature annotation.</text>
</comment>
<feature type="region of interest" description="Fe-S binding site B" evidence="9">
    <location>
        <begin position="238"/>
        <end position="252"/>
    </location>
</feature>
<feature type="chain" id="PRO_5013061004" description="Anamorsin homolog" evidence="10">
    <location>
        <begin position="22"/>
        <end position="301"/>
    </location>
</feature>
<dbReference type="GeneID" id="40312702"/>
<keyword evidence="6 9" id="KW-0408">Iron</keyword>
<keyword evidence="13" id="KW-1185">Reference proteome</keyword>
<evidence type="ECO:0000256" key="9">
    <source>
        <dbReference type="HAMAP-Rule" id="MF_03115"/>
    </source>
</evidence>
<dbReference type="GO" id="GO:0016226">
    <property type="term" value="P:iron-sulfur cluster assembly"/>
    <property type="evidence" value="ECO:0007669"/>
    <property type="project" value="UniProtKB-UniRule"/>
</dbReference>
<feature type="binding site" evidence="9">
    <location>
        <position position="206"/>
    </location>
    <ligand>
        <name>[2Fe-2S] cluster</name>
        <dbReference type="ChEBI" id="CHEBI:190135"/>
    </ligand>
</feature>
<comment type="domain">
    <text evidence="9">The twin Cx2C motifs are involved in the recognition by the mitochondrial MIA40-ERV1 disulfide relay system. The formation of 2 disulfide bonds in the Cx2C motifs through dithiol/disulfide exchange reactions effectively traps the protein in the mitochondrial intermembrane space.</text>
</comment>
<feature type="binding site" evidence="9">
    <location>
        <position position="241"/>
    </location>
    <ligand>
        <name>[4Fe-4S] cluster</name>
        <dbReference type="ChEBI" id="CHEBI:49883"/>
    </ligand>
</feature>
<dbReference type="GO" id="GO:0005758">
    <property type="term" value="C:mitochondrial intermembrane space"/>
    <property type="evidence" value="ECO:0007669"/>
    <property type="project" value="UniProtKB-SubCell"/>
</dbReference>
<keyword evidence="9" id="KW-0001">2Fe-2S</keyword>
<dbReference type="STRING" id="94643.A0A2A9M6I1"/>
<feature type="short sequence motif" description="Cx2C motif 2" evidence="9">
    <location>
        <begin position="249"/>
        <end position="252"/>
    </location>
</feature>
<dbReference type="AlphaFoldDB" id="A0A2A9M6I1"/>
<evidence type="ECO:0000256" key="10">
    <source>
        <dbReference type="SAM" id="SignalP"/>
    </source>
</evidence>
<keyword evidence="7 9" id="KW-0411">Iron-sulfur</keyword>
<keyword evidence="5 9" id="KW-0479">Metal-binding</keyword>
<evidence type="ECO:0000256" key="5">
    <source>
        <dbReference type="ARBA" id="ARBA00022723"/>
    </source>
</evidence>
<dbReference type="Pfam" id="PF05093">
    <property type="entry name" value="CIAPIN1"/>
    <property type="match status" value="1"/>
</dbReference>
<dbReference type="HAMAP" id="MF_03115">
    <property type="entry name" value="Anamorsin"/>
    <property type="match status" value="1"/>
</dbReference>
<evidence type="ECO:0000256" key="4">
    <source>
        <dbReference type="ARBA" id="ARBA00022490"/>
    </source>
</evidence>
<evidence type="ECO:0000256" key="7">
    <source>
        <dbReference type="ARBA" id="ARBA00023014"/>
    </source>
</evidence>
<comment type="domain">
    <text evidence="9">The N-terminal domain has structural similarity with S-adenosyl-L-methionine-dependent methyltransferases, but does not bind S-adenosyl-L-methionine. It is required for correct assembly of the 2 Fe-S clusters.</text>
</comment>
<feature type="signal peptide" evidence="10">
    <location>
        <begin position="1"/>
        <end position="21"/>
    </location>
</feature>
<feature type="binding site" evidence="9">
    <location>
        <position position="199"/>
    </location>
    <ligand>
        <name>[2Fe-2S] cluster</name>
        <dbReference type="ChEBI" id="CHEBI:190135"/>
    </ligand>
</feature>
<evidence type="ECO:0000256" key="6">
    <source>
        <dbReference type="ARBA" id="ARBA00023004"/>
    </source>
</evidence>
<sequence>MAATASSRVLVFASSASATAATALQQSAQNTFFTILDPDVFAQQAGQNGSAIGAVYDGVLILDLGKNGSAENATRVAMQTFAKAVCTAAAPGGFIVLAGKSTDGEQTRRLMRRLLTYEGLVSALDAEVASFVGEKLKGLDTPVEWTGKKPTWAAGAAERISGASANGTTQMDADGLIDESTLIDPTESYQPLGKDRSSCASRPKACANCTCGRKEAEEAAEKEERRKKLESGEIRSSCGNCYLGDAFRCAGCPYRGMPAFKPGEKVALAETAATAPAAGLQKDVATVTQNKVQITDLGDDI</sequence>
<protein>
    <recommendedName>
        <fullName evidence="9">Anamorsin homolog</fullName>
    </recommendedName>
    <alternativeName>
        <fullName evidence="9">Fe-S cluster assembly protein DRE2 homolog</fullName>
    </alternativeName>
</protein>